<dbReference type="InterPro" id="IPR006059">
    <property type="entry name" value="SBP"/>
</dbReference>
<evidence type="ECO:0000313" key="5">
    <source>
        <dbReference type="EMBL" id="HIV11978.1"/>
    </source>
</evidence>
<dbReference type="PROSITE" id="PS51257">
    <property type="entry name" value="PROKAR_LIPOPROTEIN"/>
    <property type="match status" value="1"/>
</dbReference>
<sequence length="457" mass="50663">MKRRRNVLASLLMTSVLLAGCTPSSTSDGQAPAGTEEGGGGEAAAEQTESEEPEDSGEPIELNFWDLRTEGAGAEMIDTLIANFEEENPGVTVKRTAFKVDDLRNTIKPAINSGEGPDVFSYDAGAGYLGVLANAGLALDLSEYREEYNWDDRFHDWALEKTVYDGKLYGIANELEMLGVFYNVEMFEEAGVEVPTTYEEFLQVCQVFKDRGVTPVIMDDKEQWPGFHYESIWLNSFVGADKVKQAVAGEIPWTTDGFGQALDELAKMYSEGYATEKPLSVSSEDGHKSFYAGESPMRITGTWNVATFVENMDGNVGFFYLPPATEDVDNCPPGGLGEAVVVNAKTIHEEMAVKFVDYLFQMDNMEYWYEAGLIPSVKDVDYSTYELSDLFKNVVDEINRSENLGENIDVLMPPKVNDVTKNYIQQLIAGKIDGQSCMEQKQQAFEEEIEAGNYSVE</sequence>
<dbReference type="InterPro" id="IPR050490">
    <property type="entry name" value="Bact_solute-bd_prot1"/>
</dbReference>
<dbReference type="Pfam" id="PF13416">
    <property type="entry name" value="SBP_bac_8"/>
    <property type="match status" value="1"/>
</dbReference>
<organism evidence="5 6">
    <name type="scientific">Candidatus Pullilachnospira stercoravium</name>
    <dbReference type="NCBI Taxonomy" id="2840913"/>
    <lineage>
        <taxon>Bacteria</taxon>
        <taxon>Bacillati</taxon>
        <taxon>Bacillota</taxon>
        <taxon>Clostridia</taxon>
        <taxon>Lachnospirales</taxon>
        <taxon>Lachnospiraceae</taxon>
        <taxon>Lachnospiraceae incertae sedis</taxon>
        <taxon>Candidatus Pullilachnospira</taxon>
    </lineage>
</organism>
<dbReference type="Proteomes" id="UP000886723">
    <property type="component" value="Unassembled WGS sequence"/>
</dbReference>
<feature type="chain" id="PRO_5038559045" evidence="4">
    <location>
        <begin position="20"/>
        <end position="457"/>
    </location>
</feature>
<dbReference type="PANTHER" id="PTHR43649">
    <property type="entry name" value="ARABINOSE-BINDING PROTEIN-RELATED"/>
    <property type="match status" value="1"/>
</dbReference>
<keyword evidence="2" id="KW-0813">Transport</keyword>
<evidence type="ECO:0000256" key="3">
    <source>
        <dbReference type="SAM" id="MobiDB-lite"/>
    </source>
</evidence>
<comment type="similarity">
    <text evidence="1">Belongs to the bacterial solute-binding protein 1 family.</text>
</comment>
<keyword evidence="4" id="KW-0732">Signal</keyword>
<dbReference type="SUPFAM" id="SSF53850">
    <property type="entry name" value="Periplasmic binding protein-like II"/>
    <property type="match status" value="1"/>
</dbReference>
<dbReference type="PANTHER" id="PTHR43649:SF29">
    <property type="entry name" value="OSMOPROTECTIVE COMPOUNDS-BINDING PROTEIN GGTB"/>
    <property type="match status" value="1"/>
</dbReference>
<evidence type="ECO:0000256" key="1">
    <source>
        <dbReference type="ARBA" id="ARBA00008520"/>
    </source>
</evidence>
<feature type="compositionally biased region" description="Acidic residues" evidence="3">
    <location>
        <begin position="48"/>
        <end position="58"/>
    </location>
</feature>
<dbReference type="AlphaFoldDB" id="A0A9D1NT11"/>
<gene>
    <name evidence="5" type="ORF">IAA63_02410</name>
</gene>
<evidence type="ECO:0000256" key="4">
    <source>
        <dbReference type="SAM" id="SignalP"/>
    </source>
</evidence>
<feature type="region of interest" description="Disordered" evidence="3">
    <location>
        <begin position="23"/>
        <end position="59"/>
    </location>
</feature>
<dbReference type="Gene3D" id="3.40.190.10">
    <property type="entry name" value="Periplasmic binding protein-like II"/>
    <property type="match status" value="2"/>
</dbReference>
<reference evidence="5" key="2">
    <citation type="journal article" date="2021" name="PeerJ">
        <title>Extensive microbial diversity within the chicken gut microbiome revealed by metagenomics and culture.</title>
        <authorList>
            <person name="Gilroy R."/>
            <person name="Ravi A."/>
            <person name="Getino M."/>
            <person name="Pursley I."/>
            <person name="Horton D.L."/>
            <person name="Alikhan N.F."/>
            <person name="Baker D."/>
            <person name="Gharbi K."/>
            <person name="Hall N."/>
            <person name="Watson M."/>
            <person name="Adriaenssens E.M."/>
            <person name="Foster-Nyarko E."/>
            <person name="Jarju S."/>
            <person name="Secka A."/>
            <person name="Antonio M."/>
            <person name="Oren A."/>
            <person name="Chaudhuri R.R."/>
            <person name="La Ragione R."/>
            <person name="Hildebrand F."/>
            <person name="Pallen M.J."/>
        </authorList>
    </citation>
    <scope>NUCLEOTIDE SEQUENCE</scope>
    <source>
        <strain evidence="5">ChiBcec2-4451</strain>
    </source>
</reference>
<accession>A0A9D1NT11</accession>
<protein>
    <submittedName>
        <fullName evidence="5">Extracellular solute-binding protein</fullName>
    </submittedName>
</protein>
<reference evidence="5" key="1">
    <citation type="submission" date="2020-10" db="EMBL/GenBank/DDBJ databases">
        <authorList>
            <person name="Gilroy R."/>
        </authorList>
    </citation>
    <scope>NUCLEOTIDE SEQUENCE</scope>
    <source>
        <strain evidence="5">ChiBcec2-4451</strain>
    </source>
</reference>
<comment type="caution">
    <text evidence="5">The sequence shown here is derived from an EMBL/GenBank/DDBJ whole genome shotgun (WGS) entry which is preliminary data.</text>
</comment>
<evidence type="ECO:0000256" key="2">
    <source>
        <dbReference type="ARBA" id="ARBA00022448"/>
    </source>
</evidence>
<feature type="signal peptide" evidence="4">
    <location>
        <begin position="1"/>
        <end position="19"/>
    </location>
</feature>
<proteinExistence type="inferred from homology"/>
<dbReference type="EMBL" id="DVON01000043">
    <property type="protein sequence ID" value="HIV11978.1"/>
    <property type="molecule type" value="Genomic_DNA"/>
</dbReference>
<evidence type="ECO:0000313" key="6">
    <source>
        <dbReference type="Proteomes" id="UP000886723"/>
    </source>
</evidence>
<name>A0A9D1NT11_9FIRM</name>